<dbReference type="AlphaFoldDB" id="A0AAE0BUF7"/>
<reference evidence="2 3" key="1">
    <citation type="journal article" date="2015" name="Genome Biol. Evol.">
        <title>Comparative Genomics of a Bacterivorous Green Alga Reveals Evolutionary Causalities and Consequences of Phago-Mixotrophic Mode of Nutrition.</title>
        <authorList>
            <person name="Burns J.A."/>
            <person name="Paasch A."/>
            <person name="Narechania A."/>
            <person name="Kim E."/>
        </authorList>
    </citation>
    <scope>NUCLEOTIDE SEQUENCE [LARGE SCALE GENOMIC DNA]</scope>
    <source>
        <strain evidence="2 3">PLY_AMNH</strain>
    </source>
</reference>
<feature type="region of interest" description="Disordered" evidence="1">
    <location>
        <begin position="101"/>
        <end position="134"/>
    </location>
</feature>
<keyword evidence="3" id="KW-1185">Reference proteome</keyword>
<dbReference type="Proteomes" id="UP001190700">
    <property type="component" value="Unassembled WGS sequence"/>
</dbReference>
<comment type="caution">
    <text evidence="2">The sequence shown here is derived from an EMBL/GenBank/DDBJ whole genome shotgun (WGS) entry which is preliminary data.</text>
</comment>
<dbReference type="EMBL" id="LGRX02033170">
    <property type="protein sequence ID" value="KAK3242433.1"/>
    <property type="molecule type" value="Genomic_DNA"/>
</dbReference>
<evidence type="ECO:0000313" key="2">
    <source>
        <dbReference type="EMBL" id="KAK3242433.1"/>
    </source>
</evidence>
<sequence length="245" mass="26841">MAPKPSNPKELRLVIDYRQINEITVKDKYPLPEDVQCLLTREQSPIALRSVSVSPCQLSAGAAAQLIERFWRRATSREPRAQPCQLIAGAAAQLADRATRRAPARLGERHERTPATATAPRGYHGDPSRLPHAGPAETQLEECVRLPHAGPAEAQPEERARLPHAGPAEAQPEERARLPHAGLAEAQPEECARLPHASSPEAASDHAPGHAVNLRGERESEPPHVGRHRGRDMQLLTRRELPRAA</sequence>
<feature type="region of interest" description="Disordered" evidence="1">
    <location>
        <begin position="151"/>
        <end position="245"/>
    </location>
</feature>
<evidence type="ECO:0000313" key="3">
    <source>
        <dbReference type="Proteomes" id="UP001190700"/>
    </source>
</evidence>
<evidence type="ECO:0000256" key="1">
    <source>
        <dbReference type="SAM" id="MobiDB-lite"/>
    </source>
</evidence>
<accession>A0AAE0BUF7</accession>
<protein>
    <submittedName>
        <fullName evidence="2">Uncharacterized protein</fullName>
    </submittedName>
</protein>
<organism evidence="2 3">
    <name type="scientific">Cymbomonas tetramitiformis</name>
    <dbReference type="NCBI Taxonomy" id="36881"/>
    <lineage>
        <taxon>Eukaryota</taxon>
        <taxon>Viridiplantae</taxon>
        <taxon>Chlorophyta</taxon>
        <taxon>Pyramimonadophyceae</taxon>
        <taxon>Pyramimonadales</taxon>
        <taxon>Pyramimonadaceae</taxon>
        <taxon>Cymbomonas</taxon>
    </lineage>
</organism>
<gene>
    <name evidence="2" type="ORF">CYMTET_47874</name>
</gene>
<dbReference type="Gene3D" id="3.10.10.10">
    <property type="entry name" value="HIV Type 1 Reverse Transcriptase, subunit A, domain 1"/>
    <property type="match status" value="1"/>
</dbReference>
<dbReference type="InterPro" id="IPR043502">
    <property type="entry name" value="DNA/RNA_pol_sf"/>
</dbReference>
<name>A0AAE0BUF7_9CHLO</name>
<dbReference type="SUPFAM" id="SSF56672">
    <property type="entry name" value="DNA/RNA polymerases"/>
    <property type="match status" value="1"/>
</dbReference>
<proteinExistence type="predicted"/>
<feature type="compositionally biased region" description="Basic and acidic residues" evidence="1">
    <location>
        <begin position="215"/>
        <end position="224"/>
    </location>
</feature>